<evidence type="ECO:0000313" key="2">
    <source>
        <dbReference type="Proteomes" id="UP001347796"/>
    </source>
</evidence>
<dbReference type="EMBL" id="JAZGQO010000002">
    <property type="protein sequence ID" value="KAK6192576.1"/>
    <property type="molecule type" value="Genomic_DNA"/>
</dbReference>
<reference evidence="1 2" key="1">
    <citation type="submission" date="2024-01" db="EMBL/GenBank/DDBJ databases">
        <title>The genome of the rayed Mediterranean limpet Patella caerulea (Linnaeus, 1758).</title>
        <authorList>
            <person name="Anh-Thu Weber A."/>
            <person name="Halstead-Nussloch G."/>
        </authorList>
    </citation>
    <scope>NUCLEOTIDE SEQUENCE [LARGE SCALE GENOMIC DNA]</scope>
    <source>
        <strain evidence="1">AATW-2023a</strain>
        <tissue evidence="1">Whole specimen</tissue>
    </source>
</reference>
<protein>
    <submittedName>
        <fullName evidence="1">Uncharacterized protein</fullName>
    </submittedName>
</protein>
<gene>
    <name evidence="1" type="ORF">SNE40_004022</name>
</gene>
<dbReference type="AlphaFoldDB" id="A0AAN8QG59"/>
<sequence>MKCITTLEELGYNVGGFGCESDGTQPITFYTSSMKDFIDSRYVEFERNVLSSTGTSNNGNTIKPAEKSTKHWRKQLRKHLQKCWDLMVFQKERKLVQVMVALQERKGVLRLHRLRVHLIFSSLLM</sequence>
<comment type="caution">
    <text evidence="1">The sequence shown here is derived from an EMBL/GenBank/DDBJ whole genome shotgun (WGS) entry which is preliminary data.</text>
</comment>
<name>A0AAN8QG59_PATCE</name>
<organism evidence="1 2">
    <name type="scientific">Patella caerulea</name>
    <name type="common">Rayed Mediterranean limpet</name>
    <dbReference type="NCBI Taxonomy" id="87958"/>
    <lineage>
        <taxon>Eukaryota</taxon>
        <taxon>Metazoa</taxon>
        <taxon>Spiralia</taxon>
        <taxon>Lophotrochozoa</taxon>
        <taxon>Mollusca</taxon>
        <taxon>Gastropoda</taxon>
        <taxon>Patellogastropoda</taxon>
        <taxon>Patelloidea</taxon>
        <taxon>Patellidae</taxon>
        <taxon>Patella</taxon>
    </lineage>
</organism>
<keyword evidence="2" id="KW-1185">Reference proteome</keyword>
<evidence type="ECO:0000313" key="1">
    <source>
        <dbReference type="EMBL" id="KAK6192576.1"/>
    </source>
</evidence>
<proteinExistence type="predicted"/>
<accession>A0AAN8QG59</accession>
<dbReference type="Proteomes" id="UP001347796">
    <property type="component" value="Unassembled WGS sequence"/>
</dbReference>